<dbReference type="InterPro" id="IPR005829">
    <property type="entry name" value="Sugar_transporter_CS"/>
</dbReference>
<accession>T1K8D2</accession>
<evidence type="ECO:0000256" key="6">
    <source>
        <dbReference type="ARBA" id="ARBA00023136"/>
    </source>
</evidence>
<dbReference type="HOGENOM" id="CLU_001265_24_5_1"/>
<comment type="similarity">
    <text evidence="2">Belongs to the major facilitator superfamily. Sugar transporter (TC 2.A.1.1) family.</text>
</comment>
<feature type="transmembrane region" description="Helical" evidence="7">
    <location>
        <begin position="124"/>
        <end position="143"/>
    </location>
</feature>
<dbReference type="Proteomes" id="UP000015104">
    <property type="component" value="Unassembled WGS sequence"/>
</dbReference>
<dbReference type="GO" id="GO:0005366">
    <property type="term" value="F:myo-inositol:proton symporter activity"/>
    <property type="evidence" value="ECO:0007669"/>
    <property type="project" value="TreeGrafter"/>
</dbReference>
<evidence type="ECO:0000256" key="2">
    <source>
        <dbReference type="ARBA" id="ARBA00010992"/>
    </source>
</evidence>
<dbReference type="EnsemblMetazoa" id="tetur07g00900.1">
    <property type="protein sequence ID" value="tetur07g00900.1"/>
    <property type="gene ID" value="tetur07g00900"/>
</dbReference>
<dbReference type="InterPro" id="IPR020846">
    <property type="entry name" value="MFS_dom"/>
</dbReference>
<keyword evidence="3" id="KW-0813">Transport</keyword>
<reference evidence="10" key="1">
    <citation type="submission" date="2011-08" db="EMBL/GenBank/DDBJ databases">
        <authorList>
            <person name="Rombauts S."/>
        </authorList>
    </citation>
    <scope>NUCLEOTIDE SEQUENCE</scope>
    <source>
        <strain evidence="10">London</strain>
    </source>
</reference>
<evidence type="ECO:0000256" key="4">
    <source>
        <dbReference type="ARBA" id="ARBA00022692"/>
    </source>
</evidence>
<keyword evidence="5 7" id="KW-1133">Transmembrane helix</keyword>
<evidence type="ECO:0000313" key="9">
    <source>
        <dbReference type="EnsemblMetazoa" id="tetur07g00900.1"/>
    </source>
</evidence>
<dbReference type="Gene3D" id="1.20.1250.20">
    <property type="entry name" value="MFS general substrate transporter like domains"/>
    <property type="match status" value="1"/>
</dbReference>
<dbReference type="PROSITE" id="PS50850">
    <property type="entry name" value="MFS"/>
    <property type="match status" value="1"/>
</dbReference>
<comment type="subcellular location">
    <subcellularLocation>
        <location evidence="1">Membrane</location>
        <topology evidence="1">Multi-pass membrane protein</topology>
    </subcellularLocation>
</comment>
<keyword evidence="6 7" id="KW-0472">Membrane</keyword>
<organism evidence="9 10">
    <name type="scientific">Tetranychus urticae</name>
    <name type="common">Two-spotted spider mite</name>
    <dbReference type="NCBI Taxonomy" id="32264"/>
    <lineage>
        <taxon>Eukaryota</taxon>
        <taxon>Metazoa</taxon>
        <taxon>Ecdysozoa</taxon>
        <taxon>Arthropoda</taxon>
        <taxon>Chelicerata</taxon>
        <taxon>Arachnida</taxon>
        <taxon>Acari</taxon>
        <taxon>Acariformes</taxon>
        <taxon>Trombidiformes</taxon>
        <taxon>Prostigmata</taxon>
        <taxon>Eleutherengona</taxon>
        <taxon>Raphignathae</taxon>
        <taxon>Tetranychoidea</taxon>
        <taxon>Tetranychidae</taxon>
        <taxon>Tetranychus</taxon>
    </lineage>
</organism>
<evidence type="ECO:0000256" key="1">
    <source>
        <dbReference type="ARBA" id="ARBA00004141"/>
    </source>
</evidence>
<dbReference type="Pfam" id="PF00083">
    <property type="entry name" value="Sugar_tr"/>
    <property type="match status" value="1"/>
</dbReference>
<keyword evidence="4 7" id="KW-0812">Transmembrane</keyword>
<dbReference type="InterPro" id="IPR003663">
    <property type="entry name" value="Sugar/inositol_transpt"/>
</dbReference>
<feature type="domain" description="Major facilitator superfamily (MFS) profile" evidence="8">
    <location>
        <begin position="58"/>
        <end position="214"/>
    </location>
</feature>
<dbReference type="InterPro" id="IPR036259">
    <property type="entry name" value="MFS_trans_sf"/>
</dbReference>
<dbReference type="InterPro" id="IPR005828">
    <property type="entry name" value="MFS_sugar_transport-like"/>
</dbReference>
<feature type="transmembrane region" description="Helical" evidence="7">
    <location>
        <begin position="182"/>
        <end position="207"/>
    </location>
</feature>
<dbReference type="PRINTS" id="PR00171">
    <property type="entry name" value="SUGRTRNSPORT"/>
</dbReference>
<dbReference type="AlphaFoldDB" id="T1K8D2"/>
<proteinExistence type="inferred from homology"/>
<dbReference type="PROSITE" id="PS00217">
    <property type="entry name" value="SUGAR_TRANSPORT_2"/>
    <property type="match status" value="1"/>
</dbReference>
<dbReference type="GO" id="GO:0016324">
    <property type="term" value="C:apical plasma membrane"/>
    <property type="evidence" value="ECO:0007669"/>
    <property type="project" value="TreeGrafter"/>
</dbReference>
<evidence type="ECO:0000256" key="7">
    <source>
        <dbReference type="SAM" id="Phobius"/>
    </source>
</evidence>
<dbReference type="SUPFAM" id="SSF103473">
    <property type="entry name" value="MFS general substrate transporter"/>
    <property type="match status" value="1"/>
</dbReference>
<dbReference type="PANTHER" id="PTHR48020:SF12">
    <property type="entry name" value="PROTON MYO-INOSITOL COTRANSPORTER"/>
    <property type="match status" value="1"/>
</dbReference>
<evidence type="ECO:0000313" key="10">
    <source>
        <dbReference type="Proteomes" id="UP000015104"/>
    </source>
</evidence>
<evidence type="ECO:0000259" key="8">
    <source>
        <dbReference type="PROSITE" id="PS50850"/>
    </source>
</evidence>
<dbReference type="EMBL" id="CAEY01001873">
    <property type="status" value="NOT_ANNOTATED_CDS"/>
    <property type="molecule type" value="Genomic_DNA"/>
</dbReference>
<reference evidence="9" key="2">
    <citation type="submission" date="2015-06" db="UniProtKB">
        <authorList>
            <consortium name="EnsemblMetazoa"/>
        </authorList>
    </citation>
    <scope>IDENTIFICATION</scope>
</reference>
<dbReference type="eggNOG" id="KOG0254">
    <property type="taxonomic scope" value="Eukaryota"/>
</dbReference>
<evidence type="ECO:0000256" key="5">
    <source>
        <dbReference type="ARBA" id="ARBA00022989"/>
    </source>
</evidence>
<evidence type="ECO:0000256" key="3">
    <source>
        <dbReference type="ARBA" id="ARBA00022448"/>
    </source>
</evidence>
<feature type="transmembrane region" description="Helical" evidence="7">
    <location>
        <begin position="96"/>
        <end position="115"/>
    </location>
</feature>
<keyword evidence="10" id="KW-1185">Reference proteome</keyword>
<feature type="transmembrane region" description="Helical" evidence="7">
    <location>
        <begin position="149"/>
        <end position="170"/>
    </location>
</feature>
<dbReference type="STRING" id="32264.T1K8D2"/>
<protein>
    <recommendedName>
        <fullName evidence="8">Major facilitator superfamily (MFS) profile domain-containing protein</fullName>
    </recommendedName>
</protein>
<dbReference type="InterPro" id="IPR050814">
    <property type="entry name" value="Myo-inositol_Transporter"/>
</dbReference>
<dbReference type="PANTHER" id="PTHR48020">
    <property type="entry name" value="PROTON MYO-INOSITOL COTRANSPORTER"/>
    <property type="match status" value="1"/>
</dbReference>
<sequence>MIDLLSQLVPAKLKHFGSGEVGHSISTHIFSFVSNDKTNRFVLFFKMSSDQPFFMYTVSFLSAIGGFLFGYDTGIVSGAMVLIRKQLDLDDVWQELIVSITIGMAWIFSSIAGFFTDRYGRRPVILLASAIFTAGSVVMAFAMEKWSLLIGRAIVGVGIGLASMVVPMYIAEVAPDELRGSLVMINNCFVTGGQFIASVIAGILSYFDHDLAWR</sequence>
<name>T1K8D2_TETUR</name>
<feature type="transmembrane region" description="Helical" evidence="7">
    <location>
        <begin position="53"/>
        <end position="76"/>
    </location>
</feature>